<dbReference type="EMBL" id="CP023004">
    <property type="protein sequence ID" value="AWI09985.1"/>
    <property type="molecule type" value="Genomic_DNA"/>
</dbReference>
<gene>
    <name evidence="1" type="ORF">CKA38_12650</name>
</gene>
<reference evidence="1 2" key="1">
    <citation type="journal article" date="2018" name="Syst. Appl. Microbiol.">
        <title>Ereboglobus luteus gen. nov. sp. nov. from cockroach guts, and new insights into the oxygen relationship of the genera Opitutus and Didymococcus (Verrucomicrobia: Opitutaceae).</title>
        <authorList>
            <person name="Tegtmeier D."/>
            <person name="Belitz A."/>
            <person name="Radek R."/>
            <person name="Heimerl T."/>
            <person name="Brune A."/>
        </authorList>
    </citation>
    <scope>NUCLEOTIDE SEQUENCE [LARGE SCALE GENOMIC DNA]</scope>
    <source>
        <strain evidence="1 2">Ho45</strain>
    </source>
</reference>
<organism evidence="1 2">
    <name type="scientific">Ereboglobus luteus</name>
    <dbReference type="NCBI Taxonomy" id="1796921"/>
    <lineage>
        <taxon>Bacteria</taxon>
        <taxon>Pseudomonadati</taxon>
        <taxon>Verrucomicrobiota</taxon>
        <taxon>Opitutia</taxon>
        <taxon>Opitutales</taxon>
        <taxon>Opitutaceae</taxon>
        <taxon>Ereboglobus</taxon>
    </lineage>
</organism>
<name>A0A2U8E5E6_9BACT</name>
<proteinExistence type="predicted"/>
<accession>A0A2U8E5E6</accession>
<sequence length="193" mass="22061">MIRDIHLAGLFCGVDRMSTDLVEIRFSKLGIATVKLSTLRIDSEFNTTVFSIFRKINACRARCEFLVVIAPFLNAFFKYYDGISNNLVVGFRDNHEINHSYGIFFRVAERTRVFDLCFAVLNLNRNLFFQLLSLCLRHFSHGLVERMIPLPCNIKERDPNQIGNAILRRLARALCLAALSQRSDIAAICPSEI</sequence>
<keyword evidence="2" id="KW-1185">Reference proteome</keyword>
<dbReference type="KEGG" id="elut:CKA38_12650"/>
<protein>
    <submittedName>
        <fullName evidence="1">Uncharacterized protein</fullName>
    </submittedName>
</protein>
<dbReference type="Proteomes" id="UP000244896">
    <property type="component" value="Chromosome"/>
</dbReference>
<evidence type="ECO:0000313" key="1">
    <source>
        <dbReference type="EMBL" id="AWI09985.1"/>
    </source>
</evidence>
<evidence type="ECO:0000313" key="2">
    <source>
        <dbReference type="Proteomes" id="UP000244896"/>
    </source>
</evidence>
<dbReference type="AlphaFoldDB" id="A0A2U8E5E6"/>